<dbReference type="NCBIfam" id="TIGR02757">
    <property type="entry name" value="TIGR02757 family protein"/>
    <property type="match status" value="1"/>
</dbReference>
<sequence length="286" mass="33577">MEFLELKEFLDVKVAQYNRSNFIQNDPICIPHQFSKKQDIEIAAFFAAILAWGQRKTIINKCNELFARMDNDPYNFMLHHSDEDLKRLLGFKHRTFNDTDLLYFVAFFKEHYGNFDSLEAAFLSPADTFQSDYLSPELQKGYTKYASSACMLTEMADQQSLIERSLNYFRSYFFSLPDFPRRTIKHVSSPLQKSTCKRLNMFLRWMVRKDTNGVDFGIWNTLKPKDLICPCDVHVDRVARKLGLIERKQTDWRTAVELTGELLKFDPLDPVKYDFALFGLGVEEKF</sequence>
<dbReference type="Proteomes" id="UP000307244">
    <property type="component" value="Unassembled WGS sequence"/>
</dbReference>
<dbReference type="EMBL" id="SWBQ01000003">
    <property type="protein sequence ID" value="TKC06106.1"/>
    <property type="molecule type" value="Genomic_DNA"/>
</dbReference>
<comment type="caution">
    <text evidence="1">The sequence shown here is derived from an EMBL/GenBank/DDBJ whole genome shotgun (WGS) entry which is preliminary data.</text>
</comment>
<dbReference type="OrthoDB" id="9773332at2"/>
<protein>
    <submittedName>
        <fullName evidence="1">TIGR02757 family protein</fullName>
    </submittedName>
</protein>
<proteinExistence type="predicted"/>
<organism evidence="1 2">
    <name type="scientific">Pedobacter frigoris</name>
    <dbReference type="NCBI Taxonomy" id="2571272"/>
    <lineage>
        <taxon>Bacteria</taxon>
        <taxon>Pseudomonadati</taxon>
        <taxon>Bacteroidota</taxon>
        <taxon>Sphingobacteriia</taxon>
        <taxon>Sphingobacteriales</taxon>
        <taxon>Sphingobacteriaceae</taxon>
        <taxon>Pedobacter</taxon>
    </lineage>
</organism>
<dbReference type="Pfam" id="PF09674">
    <property type="entry name" value="DUF2400"/>
    <property type="match status" value="1"/>
</dbReference>
<reference evidence="1 2" key="1">
    <citation type="submission" date="2019-04" db="EMBL/GenBank/DDBJ databases">
        <title>Pedobacter sp. RP-3-15 sp. nov., isolated from Arctic soil.</title>
        <authorList>
            <person name="Dahal R.H."/>
            <person name="Kim D.-U."/>
        </authorList>
    </citation>
    <scope>NUCLEOTIDE SEQUENCE [LARGE SCALE GENOMIC DNA]</scope>
    <source>
        <strain evidence="1 2">RP-3-15</strain>
    </source>
</reference>
<dbReference type="AlphaFoldDB" id="A0A4U1CJ54"/>
<dbReference type="RefSeq" id="WP_136836365.1">
    <property type="nucleotide sequence ID" value="NZ_SWBQ01000003.1"/>
</dbReference>
<evidence type="ECO:0000313" key="1">
    <source>
        <dbReference type="EMBL" id="TKC06106.1"/>
    </source>
</evidence>
<evidence type="ECO:0000313" key="2">
    <source>
        <dbReference type="Proteomes" id="UP000307244"/>
    </source>
</evidence>
<dbReference type="InterPro" id="IPR014127">
    <property type="entry name" value="CHP02757"/>
</dbReference>
<name>A0A4U1CJ54_9SPHI</name>
<accession>A0A4U1CJ54</accession>
<gene>
    <name evidence="1" type="ORF">FA047_12325</name>
</gene>
<keyword evidence="2" id="KW-1185">Reference proteome</keyword>